<feature type="region of interest" description="Disordered" evidence="1">
    <location>
        <begin position="216"/>
        <end position="258"/>
    </location>
</feature>
<evidence type="ECO:0000313" key="3">
    <source>
        <dbReference type="EMBL" id="OGK29393.1"/>
    </source>
</evidence>
<keyword evidence="2" id="KW-0472">Membrane</keyword>
<evidence type="ECO:0000256" key="1">
    <source>
        <dbReference type="SAM" id="MobiDB-lite"/>
    </source>
</evidence>
<dbReference type="CDD" id="cd14256">
    <property type="entry name" value="Dockerin_I"/>
    <property type="match status" value="1"/>
</dbReference>
<dbReference type="PROSITE" id="PS00018">
    <property type="entry name" value="EF_HAND_1"/>
    <property type="match status" value="1"/>
</dbReference>
<accession>A0A1F7HE82</accession>
<dbReference type="Gene3D" id="1.10.1330.10">
    <property type="entry name" value="Dockerin domain"/>
    <property type="match status" value="1"/>
</dbReference>
<organism evidence="3 4">
    <name type="scientific">Candidatus Roizmanbacteria bacterium RIFCSPHIGHO2_02_FULL_40_9</name>
    <dbReference type="NCBI Taxonomy" id="1802042"/>
    <lineage>
        <taxon>Bacteria</taxon>
        <taxon>Candidatus Roizmaniibacteriota</taxon>
    </lineage>
</organism>
<evidence type="ECO:0000313" key="4">
    <source>
        <dbReference type="Proteomes" id="UP000177027"/>
    </source>
</evidence>
<sequence>MKVISRIHHQKGEIAATLTLISMVLVTIGIVVGTRLASNPKLSSRETLAQANGATIFSNEHIDPTFKSWAGRSGNPKHDVLTGELCFKSVTPPSNGKYTVEVWGLKKGTSANGQSFENQFIVKLGQSLEQRIDSPPNTYKCDGPNYRARPFSAIFWNQFSHVPAPTGPAGVTPTPIPFRQIDEIAVVLRVSGQNWNFRGGAQSPFKFGTLSLESFGEAPTQSNPTATPSASLTPAGPTATPSATMTPSPAPTGAPGDISVKVKFDNQKFTGEFNAFDFVVETCDYAENADPAKFGTISNCGTAPNKKSNLETVRKPGNTDTINQEVPITLSGLPTGKKAVHILGGFYKNYDNPSTKKKDTTGVKYDFGTTCLKTLPTSTDGYQGQSFCVIDVNGNKEQIISVKLPNTADKTFKLAFGKEVSNKTLMQNCAIVSDKNKGKSYASSPCEASYAGNEVRLMYTNLSSDSAKIYWQINRCHGDYDQNNQDCLENFNGKTGTGVDNKSVFIEATGVDVPTGNSRYCIFKPSEFPATETDEAVRAYFANKCTVGVPPTATLTPVPANTSTPTPSPVPTEAPKYYATFSIYNNGQKDIKKVNVKACFGDSPCQVDPLNTTISSKQRGSIDMELKFPEGVNKFKIGCGVVFDGNTAEVPCPSEVESEVRQNIIFRISVDENSSSGNGLTEIQASDVNSDGCTNGSDFSEVVNQYATELEPAEQNRKDVNGDGVINSIDIEYTLSNLNKGDKCQYKPGGLNLFNLFQ</sequence>
<feature type="compositionally biased region" description="Low complexity" evidence="1">
    <location>
        <begin position="224"/>
        <end position="256"/>
    </location>
</feature>
<dbReference type="AlphaFoldDB" id="A0A1F7HE82"/>
<dbReference type="GO" id="GO:0004553">
    <property type="term" value="F:hydrolase activity, hydrolyzing O-glycosyl compounds"/>
    <property type="evidence" value="ECO:0007669"/>
    <property type="project" value="InterPro"/>
</dbReference>
<proteinExistence type="predicted"/>
<dbReference type="InterPro" id="IPR002105">
    <property type="entry name" value="Dockerin_1_rpt"/>
</dbReference>
<dbReference type="SUPFAM" id="SSF63446">
    <property type="entry name" value="Type I dockerin domain"/>
    <property type="match status" value="1"/>
</dbReference>
<dbReference type="Pfam" id="PF00404">
    <property type="entry name" value="Dockerin_1"/>
    <property type="match status" value="1"/>
</dbReference>
<dbReference type="GO" id="GO:0000272">
    <property type="term" value="P:polysaccharide catabolic process"/>
    <property type="evidence" value="ECO:0007669"/>
    <property type="project" value="InterPro"/>
</dbReference>
<comment type="caution">
    <text evidence="3">The sequence shown here is derived from an EMBL/GenBank/DDBJ whole genome shotgun (WGS) entry which is preliminary data.</text>
</comment>
<keyword evidence="2" id="KW-0812">Transmembrane</keyword>
<keyword evidence="2" id="KW-1133">Transmembrane helix</keyword>
<dbReference type="Proteomes" id="UP000177027">
    <property type="component" value="Unassembled WGS sequence"/>
</dbReference>
<gene>
    <name evidence="3" type="ORF">A3D06_00290</name>
</gene>
<reference evidence="3 4" key="1">
    <citation type="journal article" date="2016" name="Nat. Commun.">
        <title>Thousands of microbial genomes shed light on interconnected biogeochemical processes in an aquifer system.</title>
        <authorList>
            <person name="Anantharaman K."/>
            <person name="Brown C.T."/>
            <person name="Hug L.A."/>
            <person name="Sharon I."/>
            <person name="Castelle C.J."/>
            <person name="Probst A.J."/>
            <person name="Thomas B.C."/>
            <person name="Singh A."/>
            <person name="Wilkins M.J."/>
            <person name="Karaoz U."/>
            <person name="Brodie E.L."/>
            <person name="Williams K.H."/>
            <person name="Hubbard S.S."/>
            <person name="Banfield J.F."/>
        </authorList>
    </citation>
    <scope>NUCLEOTIDE SEQUENCE [LARGE SCALE GENOMIC DNA]</scope>
</reference>
<protein>
    <recommendedName>
        <fullName evidence="5">Dockerin domain-containing protein</fullName>
    </recommendedName>
</protein>
<name>A0A1F7HE82_9BACT</name>
<dbReference type="EMBL" id="MFZS01000002">
    <property type="protein sequence ID" value="OGK29393.1"/>
    <property type="molecule type" value="Genomic_DNA"/>
</dbReference>
<feature type="transmembrane region" description="Helical" evidence="2">
    <location>
        <begin position="12"/>
        <end position="33"/>
    </location>
</feature>
<dbReference type="InterPro" id="IPR018247">
    <property type="entry name" value="EF_Hand_1_Ca_BS"/>
</dbReference>
<evidence type="ECO:0008006" key="5">
    <source>
        <dbReference type="Google" id="ProtNLM"/>
    </source>
</evidence>
<evidence type="ECO:0000256" key="2">
    <source>
        <dbReference type="SAM" id="Phobius"/>
    </source>
</evidence>
<dbReference type="InterPro" id="IPR036439">
    <property type="entry name" value="Dockerin_dom_sf"/>
</dbReference>